<sequence length="134" mass="15047">MRKEEGWATDQQPVPVKLLTAAETTNIYDTAEKGKSCSSFVAGSLILDPIFSPRNITRIGTWNVLTLNQTGRLAQLLWKFDNYRSPIPDILGLSEVPWTRSGRFTSDNKTILFSGNDGVYGRHEKEVGIRGVRY</sequence>
<organism evidence="1 2">
    <name type="scientific">Ancylostoma ceylanicum</name>
    <dbReference type="NCBI Taxonomy" id="53326"/>
    <lineage>
        <taxon>Eukaryota</taxon>
        <taxon>Metazoa</taxon>
        <taxon>Ecdysozoa</taxon>
        <taxon>Nematoda</taxon>
        <taxon>Chromadorea</taxon>
        <taxon>Rhabditida</taxon>
        <taxon>Rhabditina</taxon>
        <taxon>Rhabditomorpha</taxon>
        <taxon>Strongyloidea</taxon>
        <taxon>Ancylostomatidae</taxon>
        <taxon>Ancylostomatinae</taxon>
        <taxon>Ancylostoma</taxon>
    </lineage>
</organism>
<dbReference type="AlphaFoldDB" id="A0A016VBJ7"/>
<keyword evidence="2" id="KW-1185">Reference proteome</keyword>
<dbReference type="EMBL" id="JARK01001348">
    <property type="protein sequence ID" value="EYC25024.1"/>
    <property type="molecule type" value="Genomic_DNA"/>
</dbReference>
<name>A0A016VBJ7_9BILA</name>
<evidence type="ECO:0000313" key="1">
    <source>
        <dbReference type="EMBL" id="EYC25024.1"/>
    </source>
</evidence>
<reference evidence="2" key="1">
    <citation type="journal article" date="2015" name="Nat. Genet.">
        <title>The genome and transcriptome of the zoonotic hookworm Ancylostoma ceylanicum identify infection-specific gene families.</title>
        <authorList>
            <person name="Schwarz E.M."/>
            <person name="Hu Y."/>
            <person name="Antoshechkin I."/>
            <person name="Miller M.M."/>
            <person name="Sternberg P.W."/>
            <person name="Aroian R.V."/>
        </authorList>
    </citation>
    <scope>NUCLEOTIDE SEQUENCE</scope>
    <source>
        <strain evidence="2">HY135</strain>
    </source>
</reference>
<dbReference type="OrthoDB" id="6158030at2759"/>
<evidence type="ECO:0000313" key="2">
    <source>
        <dbReference type="Proteomes" id="UP000024635"/>
    </source>
</evidence>
<protein>
    <submittedName>
        <fullName evidence="1">Uncharacterized protein</fullName>
    </submittedName>
</protein>
<dbReference type="Proteomes" id="UP000024635">
    <property type="component" value="Unassembled WGS sequence"/>
</dbReference>
<gene>
    <name evidence="1" type="primary">Acey_s0012.g1651</name>
    <name evidence="1" type="ORF">Y032_0012g1651</name>
</gene>
<comment type="caution">
    <text evidence="1">The sequence shown here is derived from an EMBL/GenBank/DDBJ whole genome shotgun (WGS) entry which is preliminary data.</text>
</comment>
<proteinExistence type="predicted"/>
<accession>A0A016VBJ7</accession>
<dbReference type="STRING" id="53326.A0A016VBJ7"/>